<dbReference type="InterPro" id="IPR050595">
    <property type="entry name" value="Bact_response_regulator"/>
</dbReference>
<comment type="caution">
    <text evidence="4">The sequence shown here is derived from an EMBL/GenBank/DDBJ whole genome shotgun (WGS) entry which is preliminary data.</text>
</comment>
<accession>A0A3A4NNL4</accession>
<gene>
    <name evidence="4" type="ORF">C4520_17825</name>
</gene>
<dbReference type="CDD" id="cd00156">
    <property type="entry name" value="REC"/>
    <property type="match status" value="1"/>
</dbReference>
<dbReference type="PROSITE" id="PS50110">
    <property type="entry name" value="RESPONSE_REGULATORY"/>
    <property type="match status" value="1"/>
</dbReference>
<dbReference type="GO" id="GO:0000160">
    <property type="term" value="P:phosphorelay signal transduction system"/>
    <property type="evidence" value="ECO:0007669"/>
    <property type="project" value="InterPro"/>
</dbReference>
<name>A0A3A4NNL4_ABYX5</name>
<reference evidence="4 5" key="1">
    <citation type="journal article" date="2017" name="ISME J.">
        <title>Energy and carbon metabolisms in a deep terrestrial subsurface fluid microbial community.</title>
        <authorList>
            <person name="Momper L."/>
            <person name="Jungbluth S.P."/>
            <person name="Lee M.D."/>
            <person name="Amend J.P."/>
        </authorList>
    </citation>
    <scope>NUCLEOTIDE SEQUENCE [LARGE SCALE GENOMIC DNA]</scope>
    <source>
        <strain evidence="4">SURF_5</strain>
    </source>
</reference>
<evidence type="ECO:0000256" key="1">
    <source>
        <dbReference type="ARBA" id="ARBA00022553"/>
    </source>
</evidence>
<dbReference type="SMART" id="SM00448">
    <property type="entry name" value="REC"/>
    <property type="match status" value="1"/>
</dbReference>
<feature type="domain" description="Response regulatory" evidence="3">
    <location>
        <begin position="8"/>
        <end position="122"/>
    </location>
</feature>
<dbReference type="EMBL" id="QZKU01000122">
    <property type="protein sequence ID" value="RJP17061.1"/>
    <property type="molecule type" value="Genomic_DNA"/>
</dbReference>
<proteinExistence type="predicted"/>
<dbReference type="InterPro" id="IPR011006">
    <property type="entry name" value="CheY-like_superfamily"/>
</dbReference>
<sequence length="149" mass="16966">MREERRIKVLVVDDDQHFRNLATGLLEKCGFEVSSVGTGEEALYWIRNNDIDVAVLDLRLPDFDGNELLRSFKIIRPDLEVIILTGYGTMRSALLAMREDVFEYLTKPCSTELLAEVICKAAAKKASPMCARWYNIWAGSELKEGYSEK</sequence>
<protein>
    <submittedName>
        <fullName evidence="4">Response regulator</fullName>
    </submittedName>
</protein>
<evidence type="ECO:0000259" key="3">
    <source>
        <dbReference type="PROSITE" id="PS50110"/>
    </source>
</evidence>
<dbReference type="PANTHER" id="PTHR44591:SF3">
    <property type="entry name" value="RESPONSE REGULATORY DOMAIN-CONTAINING PROTEIN"/>
    <property type="match status" value="1"/>
</dbReference>
<keyword evidence="1 2" id="KW-0597">Phosphoprotein</keyword>
<evidence type="ECO:0000313" key="4">
    <source>
        <dbReference type="EMBL" id="RJP17061.1"/>
    </source>
</evidence>
<dbReference type="AlphaFoldDB" id="A0A3A4NNL4"/>
<dbReference type="InterPro" id="IPR001789">
    <property type="entry name" value="Sig_transdc_resp-reg_receiver"/>
</dbReference>
<dbReference type="PANTHER" id="PTHR44591">
    <property type="entry name" value="STRESS RESPONSE REGULATOR PROTEIN 1"/>
    <property type="match status" value="1"/>
</dbReference>
<evidence type="ECO:0000256" key="2">
    <source>
        <dbReference type="PROSITE-ProRule" id="PRU00169"/>
    </source>
</evidence>
<feature type="modified residue" description="4-aspartylphosphate" evidence="2">
    <location>
        <position position="57"/>
    </location>
</feature>
<evidence type="ECO:0000313" key="5">
    <source>
        <dbReference type="Proteomes" id="UP000265882"/>
    </source>
</evidence>
<dbReference type="Pfam" id="PF00072">
    <property type="entry name" value="Response_reg"/>
    <property type="match status" value="1"/>
</dbReference>
<dbReference type="Gene3D" id="3.40.50.2300">
    <property type="match status" value="1"/>
</dbReference>
<organism evidence="4 5">
    <name type="scientific">Abyssobacteria bacterium (strain SURF_5)</name>
    <dbReference type="NCBI Taxonomy" id="2093360"/>
    <lineage>
        <taxon>Bacteria</taxon>
        <taxon>Pseudomonadati</taxon>
        <taxon>Candidatus Hydrogenedentota</taxon>
        <taxon>Candidatus Abyssobacteria</taxon>
    </lineage>
</organism>
<dbReference type="Proteomes" id="UP000265882">
    <property type="component" value="Unassembled WGS sequence"/>
</dbReference>
<dbReference type="SUPFAM" id="SSF52172">
    <property type="entry name" value="CheY-like"/>
    <property type="match status" value="1"/>
</dbReference>